<feature type="transmembrane region" description="Helical" evidence="8">
    <location>
        <begin position="119"/>
        <end position="139"/>
    </location>
</feature>
<feature type="domain" description="MARVEL" evidence="9">
    <location>
        <begin position="151"/>
        <end position="289"/>
    </location>
</feature>
<dbReference type="InterPro" id="IPR047123">
    <property type="entry name" value="MYADM-like"/>
</dbReference>
<feature type="transmembrane region" description="Helical" evidence="8">
    <location>
        <begin position="51"/>
        <end position="72"/>
    </location>
</feature>
<feature type="transmembrane region" description="Helical" evidence="8">
    <location>
        <begin position="222"/>
        <end position="243"/>
    </location>
</feature>
<accession>A0A3P8SHL4</accession>
<dbReference type="GeneTree" id="ENSGT00950000182933"/>
<organism evidence="10 11">
    <name type="scientific">Amphiprion percula</name>
    <name type="common">Orange clownfish</name>
    <name type="synonym">Lutjanus percula</name>
    <dbReference type="NCBI Taxonomy" id="161767"/>
    <lineage>
        <taxon>Eukaryota</taxon>
        <taxon>Metazoa</taxon>
        <taxon>Chordata</taxon>
        <taxon>Craniata</taxon>
        <taxon>Vertebrata</taxon>
        <taxon>Euteleostomi</taxon>
        <taxon>Actinopterygii</taxon>
        <taxon>Neopterygii</taxon>
        <taxon>Teleostei</taxon>
        <taxon>Neoteleostei</taxon>
        <taxon>Acanthomorphata</taxon>
        <taxon>Ovalentaria</taxon>
        <taxon>Pomacentridae</taxon>
        <taxon>Amphiprion</taxon>
    </lineage>
</organism>
<feature type="transmembrane region" description="Helical" evidence="8">
    <location>
        <begin position="84"/>
        <end position="107"/>
    </location>
</feature>
<dbReference type="PANTHER" id="PTHR17068">
    <property type="entry name" value="MYELOID-ASSOCIATED DIFFERENTIATION MARKER MYADM FAMILY MEMBER"/>
    <property type="match status" value="1"/>
</dbReference>
<keyword evidence="5 7" id="KW-0472">Membrane</keyword>
<evidence type="ECO:0000256" key="5">
    <source>
        <dbReference type="ARBA" id="ARBA00023136"/>
    </source>
</evidence>
<evidence type="ECO:0000313" key="10">
    <source>
        <dbReference type="Ensembl" id="ENSAPEP00000011627.1"/>
    </source>
</evidence>
<feature type="transmembrane region" description="Helical" evidence="8">
    <location>
        <begin position="263"/>
        <end position="289"/>
    </location>
</feature>
<evidence type="ECO:0000259" key="9">
    <source>
        <dbReference type="PROSITE" id="PS51225"/>
    </source>
</evidence>
<keyword evidence="4 8" id="KW-1133">Transmembrane helix</keyword>
<evidence type="ECO:0000256" key="8">
    <source>
        <dbReference type="SAM" id="Phobius"/>
    </source>
</evidence>
<dbReference type="Ensembl" id="ENSAPET00000011937.1">
    <property type="protein sequence ID" value="ENSAPEP00000011627.1"/>
    <property type="gene ID" value="ENSAPEG00000008296.1"/>
</dbReference>
<evidence type="ECO:0000256" key="4">
    <source>
        <dbReference type="ARBA" id="ARBA00022989"/>
    </source>
</evidence>
<dbReference type="OMA" id="TWCFCFF"/>
<dbReference type="PANTHER" id="PTHR17068:SF2">
    <property type="entry name" value="MYELOID-ASSOCIATED DIFFERENTIATION MARKER-LIKE"/>
    <property type="match status" value="1"/>
</dbReference>
<reference evidence="10 11" key="1">
    <citation type="submission" date="2018-03" db="EMBL/GenBank/DDBJ databases">
        <title>Finding Nemo's genes: A chromosome-scale reference assembly of the genome of the orange clownfish Amphiprion percula.</title>
        <authorList>
            <person name="Lehmann R."/>
        </authorList>
    </citation>
    <scope>NUCLEOTIDE SEQUENCE</scope>
</reference>
<protein>
    <recommendedName>
        <fullName evidence="9">MARVEL domain-containing protein</fullName>
    </recommendedName>
</protein>
<dbReference type="InterPro" id="IPR008253">
    <property type="entry name" value="Marvel"/>
</dbReference>
<evidence type="ECO:0000256" key="3">
    <source>
        <dbReference type="ARBA" id="ARBA00022737"/>
    </source>
</evidence>
<feature type="transmembrane region" description="Helical" evidence="8">
    <location>
        <begin position="184"/>
        <end position="210"/>
    </location>
</feature>
<feature type="transmembrane region" description="Helical" evidence="8">
    <location>
        <begin position="25"/>
        <end position="45"/>
    </location>
</feature>
<reference evidence="10" key="2">
    <citation type="submission" date="2025-08" db="UniProtKB">
        <authorList>
            <consortium name="Ensembl"/>
        </authorList>
    </citation>
    <scope>IDENTIFICATION</scope>
</reference>
<keyword evidence="11" id="KW-1185">Reference proteome</keyword>
<dbReference type="Proteomes" id="UP000265080">
    <property type="component" value="Chromosome 14"/>
</dbReference>
<evidence type="ECO:0000256" key="6">
    <source>
        <dbReference type="ARBA" id="ARBA00034721"/>
    </source>
</evidence>
<feature type="domain" description="MARVEL" evidence="9">
    <location>
        <begin position="18"/>
        <end position="145"/>
    </location>
</feature>
<name>A0A3P8SHL4_AMPPE</name>
<dbReference type="Pfam" id="PF01284">
    <property type="entry name" value="MARVEL"/>
    <property type="match status" value="2"/>
</dbReference>
<dbReference type="AlphaFoldDB" id="A0A3P8SHL4"/>
<dbReference type="GO" id="GO:0016020">
    <property type="term" value="C:membrane"/>
    <property type="evidence" value="ECO:0007669"/>
    <property type="project" value="UniProtKB-SubCell"/>
</dbReference>
<evidence type="ECO:0000313" key="11">
    <source>
        <dbReference type="Proteomes" id="UP000265080"/>
    </source>
</evidence>
<evidence type="ECO:0000256" key="7">
    <source>
        <dbReference type="PROSITE-ProRule" id="PRU00581"/>
    </source>
</evidence>
<comment type="similarity">
    <text evidence="6">Belongs to the MAL family.</text>
</comment>
<sequence length="294" mass="32707">SGPTDSSGAAMVHVDLHSVTQPVGIMRIMAAILTCMCFILVATAGYVSSPYWAWCMFTWCFCFFFTLCILILEFTTLSTKVPFAWDDFTAAFAMLAGLLCLSASIIYPIFFTCSICHRAIGASVVSWVCFAVYAGEVVITRLRPSGQTSGFLSTLPGIMKMLETFFACLIFMSLETGQYSGSPGLQWCIAVYSLCFIFALLISLLTLGQLTLRFPFSFDKLVIVYNVLAAVMYTTAMVIWPLYSFRNNKRPSNCGSPCPWDKLLVVTFMTIFNAIVYMLDSIYSVRLVFCVSRE</sequence>
<keyword evidence="3" id="KW-0677">Repeat</keyword>
<evidence type="ECO:0000256" key="1">
    <source>
        <dbReference type="ARBA" id="ARBA00004141"/>
    </source>
</evidence>
<evidence type="ECO:0000256" key="2">
    <source>
        <dbReference type="ARBA" id="ARBA00022692"/>
    </source>
</evidence>
<keyword evidence="2 7" id="KW-0812">Transmembrane</keyword>
<proteinExistence type="inferred from homology"/>
<reference evidence="10" key="3">
    <citation type="submission" date="2025-09" db="UniProtKB">
        <authorList>
            <consortium name="Ensembl"/>
        </authorList>
    </citation>
    <scope>IDENTIFICATION</scope>
</reference>
<dbReference type="PROSITE" id="PS51225">
    <property type="entry name" value="MARVEL"/>
    <property type="match status" value="2"/>
</dbReference>
<feature type="transmembrane region" description="Helical" evidence="8">
    <location>
        <begin position="151"/>
        <end position="172"/>
    </location>
</feature>
<comment type="subcellular location">
    <subcellularLocation>
        <location evidence="1">Membrane</location>
        <topology evidence="1">Multi-pass membrane protein</topology>
    </subcellularLocation>
</comment>